<dbReference type="RefSeq" id="WP_043918909.1">
    <property type="nucleotide sequence ID" value="NZ_FZPF01000013.1"/>
</dbReference>
<evidence type="ECO:0000313" key="1">
    <source>
        <dbReference type="EMBL" id="KIT16129.1"/>
    </source>
</evidence>
<dbReference type="STRING" id="935700.jaqu_20910"/>
<dbReference type="Proteomes" id="UP000032232">
    <property type="component" value="Unassembled WGS sequence"/>
</dbReference>
<dbReference type="OrthoDB" id="7659380at2"/>
<gene>
    <name evidence="1" type="ORF">jaqu_20910</name>
</gene>
<sequence length="139" mass="15357">MTDMRAPISTDDRKMIDEWLAWVAGHTDPAAEMDSHDAIMDHLSGLVQQDFIEEYGREELFALGVAWGEALRLKNDEWMWVSVPAEGGTTLGLDLSGDPKVDPAKTLVTPGHSWAKRKGMKAALDPHAMERQLMAEVAA</sequence>
<proteinExistence type="predicted"/>
<dbReference type="EMBL" id="JYFE01000040">
    <property type="protein sequence ID" value="KIT16129.1"/>
    <property type="molecule type" value="Genomic_DNA"/>
</dbReference>
<evidence type="ECO:0008006" key="3">
    <source>
        <dbReference type="Google" id="ProtNLM"/>
    </source>
</evidence>
<organism evidence="1 2">
    <name type="scientific">Jannaschia aquimarina</name>
    <dbReference type="NCBI Taxonomy" id="935700"/>
    <lineage>
        <taxon>Bacteria</taxon>
        <taxon>Pseudomonadati</taxon>
        <taxon>Pseudomonadota</taxon>
        <taxon>Alphaproteobacteria</taxon>
        <taxon>Rhodobacterales</taxon>
        <taxon>Roseobacteraceae</taxon>
        <taxon>Jannaschia</taxon>
    </lineage>
</organism>
<comment type="caution">
    <text evidence="1">The sequence shown here is derived from an EMBL/GenBank/DDBJ whole genome shotgun (WGS) entry which is preliminary data.</text>
</comment>
<protein>
    <recommendedName>
        <fullName evidence="3">DUF3806 domain-containing protein</fullName>
    </recommendedName>
</protein>
<dbReference type="AlphaFoldDB" id="A0A0D1EEK1"/>
<accession>A0A0D1EEK1</accession>
<keyword evidence="2" id="KW-1185">Reference proteome</keyword>
<reference evidence="1 2" key="1">
    <citation type="submission" date="2015-02" db="EMBL/GenBank/DDBJ databases">
        <title>Genome Sequence of Jannaschia aquimarina DSM28248, a member of the Roseobacter clade.</title>
        <authorList>
            <person name="Voget S."/>
            <person name="Daniel R."/>
        </authorList>
    </citation>
    <scope>NUCLEOTIDE SEQUENCE [LARGE SCALE GENOMIC DNA]</scope>
    <source>
        <strain evidence="1 2">GSW-M26</strain>
    </source>
</reference>
<evidence type="ECO:0000313" key="2">
    <source>
        <dbReference type="Proteomes" id="UP000032232"/>
    </source>
</evidence>
<name>A0A0D1EEK1_9RHOB</name>
<dbReference type="PATRIC" id="fig|935700.4.peg.2157"/>